<evidence type="ECO:0000256" key="6">
    <source>
        <dbReference type="PROSITE-ProRule" id="PRU00433"/>
    </source>
</evidence>
<evidence type="ECO:0000256" key="7">
    <source>
        <dbReference type="SAM" id="SignalP"/>
    </source>
</evidence>
<dbReference type="InterPro" id="IPR009056">
    <property type="entry name" value="Cyt_c-like_dom"/>
</dbReference>
<dbReference type="InterPro" id="IPR002327">
    <property type="entry name" value="Cyt_c_1A/1B"/>
</dbReference>
<reference evidence="9 10" key="1">
    <citation type="submission" date="2018-03" db="EMBL/GenBank/DDBJ databases">
        <title>Genomic Encyclopedia of Archaeal and Bacterial Type Strains, Phase II (KMG-II): from individual species to whole genera.</title>
        <authorList>
            <person name="Goeker M."/>
        </authorList>
    </citation>
    <scope>NUCLEOTIDE SEQUENCE [LARGE SCALE GENOMIC DNA]</scope>
    <source>
        <strain evidence="9 10">DSM 29318</strain>
    </source>
</reference>
<comment type="caution">
    <text evidence="9">The sequence shown here is derived from an EMBL/GenBank/DDBJ whole genome shotgun (WGS) entry which is preliminary data.</text>
</comment>
<evidence type="ECO:0000313" key="9">
    <source>
        <dbReference type="EMBL" id="PRY93251.1"/>
    </source>
</evidence>
<name>A0A2T0X2U4_9RHOB</name>
<dbReference type="SUPFAM" id="SSF46626">
    <property type="entry name" value="Cytochrome c"/>
    <property type="match status" value="1"/>
</dbReference>
<evidence type="ECO:0000256" key="2">
    <source>
        <dbReference type="ARBA" id="ARBA00022617"/>
    </source>
</evidence>
<dbReference type="InterPro" id="IPR036909">
    <property type="entry name" value="Cyt_c-like_dom_sf"/>
</dbReference>
<dbReference type="PANTHER" id="PTHR11961">
    <property type="entry name" value="CYTOCHROME C"/>
    <property type="match status" value="1"/>
</dbReference>
<dbReference type="PROSITE" id="PS51007">
    <property type="entry name" value="CYTC"/>
    <property type="match status" value="1"/>
</dbReference>
<sequence length="164" mass="17718">MKKLTAIAALPLLAAPAFAQVTGDAAAGESVFSQCQSCHVVENEAGEIVAGRNSRTGPNLYGVALRQAGSLDTYDRYSDSMVEAGEQGMVWDEANFVPYVQDPTGHLREVLDSRRARGAMSYRLRDEQEAYDVYAYLVSIGPELTEEQQGFLMDASEMPAGGDS</sequence>
<dbReference type="AlphaFoldDB" id="A0A2T0X2U4"/>
<dbReference type="Proteomes" id="UP000238801">
    <property type="component" value="Unassembled WGS sequence"/>
</dbReference>
<protein>
    <submittedName>
        <fullName evidence="9">Cytochrome c</fullName>
    </submittedName>
</protein>
<keyword evidence="10" id="KW-1185">Reference proteome</keyword>
<keyword evidence="5 6" id="KW-0408">Iron</keyword>
<keyword evidence="2 6" id="KW-0349">Heme</keyword>
<keyword evidence="7" id="KW-0732">Signal</keyword>
<feature type="signal peptide" evidence="7">
    <location>
        <begin position="1"/>
        <end position="19"/>
    </location>
</feature>
<organism evidence="9 10">
    <name type="scientific">Hasllibacter halocynthiae</name>
    <dbReference type="NCBI Taxonomy" id="595589"/>
    <lineage>
        <taxon>Bacteria</taxon>
        <taxon>Pseudomonadati</taxon>
        <taxon>Pseudomonadota</taxon>
        <taxon>Alphaproteobacteria</taxon>
        <taxon>Rhodobacterales</taxon>
        <taxon>Roseobacteraceae</taxon>
        <taxon>Hasllibacter</taxon>
    </lineage>
</organism>
<gene>
    <name evidence="9" type="ORF">BCF33_2118</name>
</gene>
<evidence type="ECO:0000256" key="3">
    <source>
        <dbReference type="ARBA" id="ARBA00022723"/>
    </source>
</evidence>
<dbReference type="Pfam" id="PF00034">
    <property type="entry name" value="Cytochrom_C"/>
    <property type="match status" value="1"/>
</dbReference>
<evidence type="ECO:0000256" key="5">
    <source>
        <dbReference type="ARBA" id="ARBA00023004"/>
    </source>
</evidence>
<evidence type="ECO:0000256" key="1">
    <source>
        <dbReference type="ARBA" id="ARBA00022448"/>
    </source>
</evidence>
<feature type="domain" description="Cytochrome c" evidence="8">
    <location>
        <begin position="23"/>
        <end position="141"/>
    </location>
</feature>
<dbReference type="GO" id="GO:0020037">
    <property type="term" value="F:heme binding"/>
    <property type="evidence" value="ECO:0007669"/>
    <property type="project" value="InterPro"/>
</dbReference>
<dbReference type="EMBL" id="PVTT01000002">
    <property type="protein sequence ID" value="PRY93251.1"/>
    <property type="molecule type" value="Genomic_DNA"/>
</dbReference>
<keyword evidence="3 6" id="KW-0479">Metal-binding</keyword>
<evidence type="ECO:0000256" key="4">
    <source>
        <dbReference type="ARBA" id="ARBA00022982"/>
    </source>
</evidence>
<evidence type="ECO:0000313" key="10">
    <source>
        <dbReference type="Proteomes" id="UP000238801"/>
    </source>
</evidence>
<feature type="chain" id="PRO_5015435917" evidence="7">
    <location>
        <begin position="20"/>
        <end position="164"/>
    </location>
</feature>
<dbReference type="RefSeq" id="WP_106160859.1">
    <property type="nucleotide sequence ID" value="NZ_PVTT01000002.1"/>
</dbReference>
<dbReference type="GO" id="GO:0046872">
    <property type="term" value="F:metal ion binding"/>
    <property type="evidence" value="ECO:0007669"/>
    <property type="project" value="UniProtKB-KW"/>
</dbReference>
<dbReference type="GO" id="GO:0009055">
    <property type="term" value="F:electron transfer activity"/>
    <property type="evidence" value="ECO:0007669"/>
    <property type="project" value="InterPro"/>
</dbReference>
<dbReference type="Gene3D" id="1.10.760.10">
    <property type="entry name" value="Cytochrome c-like domain"/>
    <property type="match status" value="1"/>
</dbReference>
<keyword evidence="4" id="KW-0249">Electron transport</keyword>
<evidence type="ECO:0000259" key="8">
    <source>
        <dbReference type="PROSITE" id="PS51007"/>
    </source>
</evidence>
<keyword evidence="1" id="KW-0813">Transport</keyword>
<accession>A0A2T0X2U4</accession>
<proteinExistence type="predicted"/>
<dbReference type="OrthoDB" id="9805828at2"/>